<evidence type="ECO:0000256" key="1">
    <source>
        <dbReference type="SAM" id="MobiDB-lite"/>
    </source>
</evidence>
<evidence type="ECO:0000313" key="3">
    <source>
        <dbReference type="Proteomes" id="UP000594638"/>
    </source>
</evidence>
<reference evidence="2 3" key="1">
    <citation type="submission" date="2019-12" db="EMBL/GenBank/DDBJ databases">
        <authorList>
            <person name="Alioto T."/>
            <person name="Alioto T."/>
            <person name="Gomez Garrido J."/>
        </authorList>
    </citation>
    <scope>NUCLEOTIDE SEQUENCE [LARGE SCALE GENOMIC DNA]</scope>
</reference>
<comment type="caution">
    <text evidence="2">The sequence shown here is derived from an EMBL/GenBank/DDBJ whole genome shotgun (WGS) entry which is preliminary data.</text>
</comment>
<accession>A0A8S0PVH0</accession>
<dbReference type="Proteomes" id="UP000594638">
    <property type="component" value="Unassembled WGS sequence"/>
</dbReference>
<feature type="region of interest" description="Disordered" evidence="1">
    <location>
        <begin position="1"/>
        <end position="26"/>
    </location>
</feature>
<dbReference type="AlphaFoldDB" id="A0A8S0PVH0"/>
<dbReference type="Gramene" id="OE9A049318T1">
    <property type="protein sequence ID" value="OE9A049318C1"/>
    <property type="gene ID" value="OE9A049318"/>
</dbReference>
<dbReference type="EMBL" id="CACTIH010000259">
    <property type="protein sequence ID" value="CAA2958200.1"/>
    <property type="molecule type" value="Genomic_DNA"/>
</dbReference>
<evidence type="ECO:0000313" key="2">
    <source>
        <dbReference type="EMBL" id="CAA2958200.1"/>
    </source>
</evidence>
<feature type="non-terminal residue" evidence="2">
    <location>
        <position position="1"/>
    </location>
</feature>
<proteinExistence type="predicted"/>
<sequence length="87" mass="9526">MPPSIAGDQAHSRRPSPNSHRRSLPETTPYHRLLLTQAEVQQLSLTAIGNFTEYFFSAQFLLVDVAANGSVAMVWCCEYGVDLAGGM</sequence>
<protein>
    <submittedName>
        <fullName evidence="2">Uncharacterized protein</fullName>
    </submittedName>
</protein>
<gene>
    <name evidence="2" type="ORF">OLEA9_A049318</name>
</gene>
<organism evidence="2 3">
    <name type="scientific">Olea europaea subsp. europaea</name>
    <dbReference type="NCBI Taxonomy" id="158383"/>
    <lineage>
        <taxon>Eukaryota</taxon>
        <taxon>Viridiplantae</taxon>
        <taxon>Streptophyta</taxon>
        <taxon>Embryophyta</taxon>
        <taxon>Tracheophyta</taxon>
        <taxon>Spermatophyta</taxon>
        <taxon>Magnoliopsida</taxon>
        <taxon>eudicotyledons</taxon>
        <taxon>Gunneridae</taxon>
        <taxon>Pentapetalae</taxon>
        <taxon>asterids</taxon>
        <taxon>lamiids</taxon>
        <taxon>Lamiales</taxon>
        <taxon>Oleaceae</taxon>
        <taxon>Oleeae</taxon>
        <taxon>Olea</taxon>
    </lineage>
</organism>
<keyword evidence="3" id="KW-1185">Reference proteome</keyword>
<name>A0A8S0PVH0_OLEEU</name>